<dbReference type="EMBL" id="MN741022">
    <property type="protein sequence ID" value="QHU23075.1"/>
    <property type="molecule type" value="Genomic_DNA"/>
</dbReference>
<evidence type="ECO:0000313" key="3">
    <source>
        <dbReference type="EMBL" id="QHU23075.1"/>
    </source>
</evidence>
<dbReference type="AlphaFoldDB" id="A0A6C0KYN4"/>
<evidence type="ECO:0000256" key="1">
    <source>
        <dbReference type="SAM" id="Coils"/>
    </source>
</evidence>
<reference evidence="3" key="1">
    <citation type="journal article" date="2020" name="Nature">
        <title>Giant virus diversity and host interactions through global metagenomics.</title>
        <authorList>
            <person name="Schulz F."/>
            <person name="Roux S."/>
            <person name="Paez-Espino D."/>
            <person name="Jungbluth S."/>
            <person name="Walsh D.A."/>
            <person name="Denef V.J."/>
            <person name="McMahon K.D."/>
            <person name="Konstantinidis K.T."/>
            <person name="Eloe-Fadrosh E.A."/>
            <person name="Kyrpides N.C."/>
            <person name="Woyke T."/>
        </authorList>
    </citation>
    <scope>NUCLEOTIDE SEQUENCE</scope>
    <source>
        <strain evidence="3">GVMAG-S-ERX555907-63</strain>
    </source>
</reference>
<protein>
    <submittedName>
        <fullName evidence="3">Uncharacterized protein</fullName>
    </submittedName>
</protein>
<sequence length="369" mass="41745">MASNVEEDYDSDTELVPDYDMVDLNDFKLVKGDELAGGSWESVIEHLRDESRSLQFALPAFKVGDNLDIETASKNGFFRITLLDNEPKHVKFKNFISTLETWLVSQIVNNHDQWFGHMWKDNGVLAGRPKPSSNKIKEMYHPIIDDDNVFCSRVHIRTRGNKSSYEVQCMDSEQNLISLDSIKNCNVVPLVEVKGVFMKPRGYNPDIVLRGLVTIPEAKKNDTSDTDFCLFYTDDKEEQFQYTDYATEDEDTDYESDVESGDPKQTKEIVIPTEVTGQVPGEVPKEVSPQEVTPEVTTLQQETKEEVNSQQTQSVLKKPESEEVNSQQKVVTKNIDNETLQALVKAAEEAKLAAKNAQDILQNYSSQAS</sequence>
<evidence type="ECO:0000256" key="2">
    <source>
        <dbReference type="SAM" id="MobiDB-lite"/>
    </source>
</evidence>
<keyword evidence="1" id="KW-0175">Coiled coil</keyword>
<name>A0A6C0KYN4_9ZZZZ</name>
<feature type="coiled-coil region" evidence="1">
    <location>
        <begin position="337"/>
        <end position="367"/>
    </location>
</feature>
<proteinExistence type="predicted"/>
<organism evidence="3">
    <name type="scientific">viral metagenome</name>
    <dbReference type="NCBI Taxonomy" id="1070528"/>
    <lineage>
        <taxon>unclassified sequences</taxon>
        <taxon>metagenomes</taxon>
        <taxon>organismal metagenomes</taxon>
    </lineage>
</organism>
<accession>A0A6C0KYN4</accession>
<feature type="region of interest" description="Disordered" evidence="2">
    <location>
        <begin position="279"/>
        <end position="330"/>
    </location>
</feature>